<evidence type="ECO:0000256" key="1">
    <source>
        <dbReference type="ARBA" id="ARBA00008348"/>
    </source>
</evidence>
<dbReference type="InterPro" id="IPR042092">
    <property type="entry name" value="PsdUridine_s_RsuA/RluB/E/F_cat"/>
</dbReference>
<dbReference type="PANTHER" id="PTHR47683:SF2">
    <property type="entry name" value="RNA-BINDING S4 DOMAIN-CONTAINING PROTEIN"/>
    <property type="match status" value="1"/>
</dbReference>
<dbReference type="Proteomes" id="UP001273505">
    <property type="component" value="Unassembled WGS sequence"/>
</dbReference>
<evidence type="ECO:0000256" key="3">
    <source>
        <dbReference type="RuleBase" id="RU003887"/>
    </source>
</evidence>
<evidence type="ECO:0000313" key="7">
    <source>
        <dbReference type="Proteomes" id="UP001273505"/>
    </source>
</evidence>
<organism evidence="6 7">
    <name type="scientific">Gilvimarinus gilvus</name>
    <dbReference type="NCBI Taxonomy" id="3058038"/>
    <lineage>
        <taxon>Bacteria</taxon>
        <taxon>Pseudomonadati</taxon>
        <taxon>Pseudomonadota</taxon>
        <taxon>Gammaproteobacteria</taxon>
        <taxon>Cellvibrionales</taxon>
        <taxon>Cellvibrionaceae</taxon>
        <taxon>Gilvimarinus</taxon>
    </lineage>
</organism>
<dbReference type="InterPro" id="IPR000748">
    <property type="entry name" value="PsdUridine_synth_RsuA/RluB/E/F"/>
</dbReference>
<dbReference type="PANTHER" id="PTHR47683">
    <property type="entry name" value="PSEUDOURIDINE SYNTHASE FAMILY PROTEIN-RELATED"/>
    <property type="match status" value="1"/>
</dbReference>
<dbReference type="NCBIfam" id="TIGR00093">
    <property type="entry name" value="pseudouridine synthase"/>
    <property type="match status" value="1"/>
</dbReference>
<dbReference type="Gene3D" id="3.30.70.1560">
    <property type="entry name" value="Alpha-L RNA-binding motif"/>
    <property type="match status" value="1"/>
</dbReference>
<dbReference type="PROSITE" id="PS01149">
    <property type="entry name" value="PSI_RSU"/>
    <property type="match status" value="1"/>
</dbReference>
<feature type="region of interest" description="Disordered" evidence="4">
    <location>
        <begin position="172"/>
        <end position="197"/>
    </location>
</feature>
<dbReference type="EC" id="5.4.99.-" evidence="3"/>
<evidence type="ECO:0000256" key="4">
    <source>
        <dbReference type="SAM" id="MobiDB-lite"/>
    </source>
</evidence>
<name>A0ABU4S633_9GAMM</name>
<dbReference type="Pfam" id="PF00849">
    <property type="entry name" value="PseudoU_synth_2"/>
    <property type="match status" value="1"/>
</dbReference>
<comment type="caution">
    <text evidence="6">The sequence shown here is derived from an EMBL/GenBank/DDBJ whole genome shotgun (WGS) entry which is preliminary data.</text>
</comment>
<dbReference type="InterPro" id="IPR018496">
    <property type="entry name" value="PsdUridine_synth_RsuA/RluB_CS"/>
</dbReference>
<evidence type="ECO:0000256" key="2">
    <source>
        <dbReference type="ARBA" id="ARBA00023235"/>
    </source>
</evidence>
<reference evidence="6 7" key="1">
    <citation type="submission" date="2023-11" db="EMBL/GenBank/DDBJ databases">
        <title>Gilvimarinus fulvus sp. nov., isolated from the surface of Kelp.</title>
        <authorList>
            <person name="Sun Y.Y."/>
            <person name="Gong Y."/>
            <person name="Du Z.J."/>
        </authorList>
    </citation>
    <scope>NUCLEOTIDE SEQUENCE [LARGE SCALE GENOMIC DNA]</scope>
    <source>
        <strain evidence="6 7">SDUM040013</strain>
    </source>
</reference>
<protein>
    <recommendedName>
        <fullName evidence="3">Pseudouridine synthase</fullName>
        <ecNumber evidence="3">5.4.99.-</ecNumber>
    </recommendedName>
</protein>
<evidence type="ECO:0000313" key="6">
    <source>
        <dbReference type="EMBL" id="MDX6851363.1"/>
    </source>
</evidence>
<keyword evidence="2 3" id="KW-0413">Isomerase</keyword>
<dbReference type="InterPro" id="IPR020094">
    <property type="entry name" value="TruA/RsuA/RluB/E/F_N"/>
</dbReference>
<dbReference type="InterPro" id="IPR020103">
    <property type="entry name" value="PsdUridine_synth_cat_dom_sf"/>
</dbReference>
<comment type="similarity">
    <text evidence="1 3">Belongs to the pseudouridine synthase RsuA family.</text>
</comment>
<dbReference type="RefSeq" id="WP_302724912.1">
    <property type="nucleotide sequence ID" value="NZ_JAULRU010000836.1"/>
</dbReference>
<feature type="domain" description="Pseudouridine synthase RsuA/RluA-like" evidence="5">
    <location>
        <begin position="4"/>
        <end position="148"/>
    </location>
</feature>
<evidence type="ECO:0000259" key="5">
    <source>
        <dbReference type="Pfam" id="PF00849"/>
    </source>
</evidence>
<dbReference type="InterPro" id="IPR006145">
    <property type="entry name" value="PsdUridine_synth_RsuA/RluA"/>
</dbReference>
<keyword evidence="7" id="KW-1185">Reference proteome</keyword>
<gene>
    <name evidence="6" type="ORF">SCD92_18450</name>
</gene>
<sequence>MAKLVLFNKPYGVLCQFTDTEGRPTLADYVKQKGIYAAGRLDLDSEGLLLLTDDGALQQRITHPRNKLPKTYWVQVEGTAGTQALDRLRRGLTLKDGPTRPAIVELIDPPTLWPRNPPVRERQQIPTSWLSITITEGRNRQVRRMTAAVDLPTLRLVRARVGQWELGDLASGQSREERIHLPQSPAAQRAPGNRKRR</sequence>
<dbReference type="SUPFAM" id="SSF55120">
    <property type="entry name" value="Pseudouridine synthase"/>
    <property type="match status" value="1"/>
</dbReference>
<accession>A0ABU4S633</accession>
<dbReference type="EMBL" id="JAXAFO010000052">
    <property type="protein sequence ID" value="MDX6851363.1"/>
    <property type="molecule type" value="Genomic_DNA"/>
</dbReference>
<dbReference type="Gene3D" id="3.30.70.580">
    <property type="entry name" value="Pseudouridine synthase I, catalytic domain, N-terminal subdomain"/>
    <property type="match status" value="1"/>
</dbReference>
<dbReference type="InterPro" id="IPR050343">
    <property type="entry name" value="RsuA_PseudoU_synthase"/>
</dbReference>
<proteinExistence type="inferred from homology"/>